<dbReference type="Gene3D" id="3.90.280.10">
    <property type="entry name" value="PEBP-like"/>
    <property type="match status" value="1"/>
</dbReference>
<dbReference type="PANTHER" id="PTHR30289">
    <property type="entry name" value="UNCHARACTERIZED PROTEIN YBCL-RELATED"/>
    <property type="match status" value="1"/>
</dbReference>
<dbReference type="Proteomes" id="UP000606463">
    <property type="component" value="Unassembled WGS sequence"/>
</dbReference>
<protein>
    <submittedName>
        <fullName evidence="1">YbhB/YbcL family Raf kinase inhibitor-like protein</fullName>
    </submittedName>
</protein>
<dbReference type="InterPro" id="IPR036610">
    <property type="entry name" value="PEBP-like_sf"/>
</dbReference>
<proteinExistence type="predicted"/>
<evidence type="ECO:0000313" key="2">
    <source>
        <dbReference type="Proteomes" id="UP000606463"/>
    </source>
</evidence>
<dbReference type="AlphaFoldDB" id="A0A9D0YSG4"/>
<gene>
    <name evidence="1" type="ORF">EYH37_06105</name>
</gene>
<dbReference type="CDD" id="cd00865">
    <property type="entry name" value="PEBP_bact_arch"/>
    <property type="match status" value="1"/>
</dbReference>
<sequence length="184" mass="20450">MGILIVLVLPLLVWTLELKSPSFEHGGIIPVTYTCDGKNISPPLLWSGVPQNAKSLVLIMHDPDAPARDFTHWIVYSIPPTVGGLPRAFPKKAVTSHGIKQGLNDFGFIGYAGPCPPPWDSFHRYRFELYALDYEPNLPAGATKKEVERAIRGHILAKATLEGKYKRTKPFKFAKLIKPIVSSY</sequence>
<dbReference type="NCBIfam" id="TIGR00481">
    <property type="entry name" value="YbhB/YbcL family Raf kinase inhibitor-like protein"/>
    <property type="match status" value="1"/>
</dbReference>
<dbReference type="Pfam" id="PF01161">
    <property type="entry name" value="PBP"/>
    <property type="match status" value="1"/>
</dbReference>
<dbReference type="InterPro" id="IPR005247">
    <property type="entry name" value="YbhB_YbcL/LppC-like"/>
</dbReference>
<dbReference type="EMBL" id="DQVE01000063">
    <property type="protein sequence ID" value="HIP98912.1"/>
    <property type="molecule type" value="Genomic_DNA"/>
</dbReference>
<dbReference type="PANTHER" id="PTHR30289:SF1">
    <property type="entry name" value="PEBP (PHOSPHATIDYLETHANOLAMINE-BINDING PROTEIN) FAMILY PROTEIN"/>
    <property type="match status" value="1"/>
</dbReference>
<dbReference type="SUPFAM" id="SSF49777">
    <property type="entry name" value="PEBP-like"/>
    <property type="match status" value="1"/>
</dbReference>
<dbReference type="InterPro" id="IPR008914">
    <property type="entry name" value="PEBP"/>
</dbReference>
<reference evidence="1" key="1">
    <citation type="journal article" date="2020" name="ISME J.">
        <title>Gammaproteobacteria mediating utilization of methyl-, sulfur- and petroleum organic compounds in deep ocean hydrothermal plumes.</title>
        <authorList>
            <person name="Zhou Z."/>
            <person name="Liu Y."/>
            <person name="Pan J."/>
            <person name="Cron B.R."/>
            <person name="Toner B.M."/>
            <person name="Anantharaman K."/>
            <person name="Breier J.A."/>
            <person name="Dick G.J."/>
            <person name="Li M."/>
        </authorList>
    </citation>
    <scope>NUCLEOTIDE SEQUENCE</scope>
    <source>
        <strain evidence="1">SZUA-1501</strain>
    </source>
</reference>
<name>A0A9D0YSG4_AQUAO</name>
<accession>A0A9D0YSG4</accession>
<comment type="caution">
    <text evidence="1">The sequence shown here is derived from an EMBL/GenBank/DDBJ whole genome shotgun (WGS) entry which is preliminary data.</text>
</comment>
<evidence type="ECO:0000313" key="1">
    <source>
        <dbReference type="EMBL" id="HIP98912.1"/>
    </source>
</evidence>
<organism evidence="1 2">
    <name type="scientific">Aquifex aeolicus</name>
    <dbReference type="NCBI Taxonomy" id="63363"/>
    <lineage>
        <taxon>Bacteria</taxon>
        <taxon>Pseudomonadati</taxon>
        <taxon>Aquificota</taxon>
        <taxon>Aquificia</taxon>
        <taxon>Aquificales</taxon>
        <taxon>Aquificaceae</taxon>
        <taxon>Aquifex</taxon>
    </lineage>
</organism>